<reference evidence="12" key="1">
    <citation type="submission" date="2014-11" db="EMBL/GenBank/DDBJ databases">
        <authorList>
            <person name="Geib S."/>
        </authorList>
    </citation>
    <scope>NUCLEOTIDE SEQUENCE</scope>
</reference>
<sequence>MLTWLQLLFVLLIVRDSWEACDRTPQGATGEPSLVDESFRVLIQSNPTTYIPGQTYNITLSCDAPLNFLTFTLVVESEDESIPPIPDTVGYFELKDKAETRFSTQCENMIESTNSNTKVHISVGWVAPTGGCVLIKAALLQHRLAWYMDDGLLTKRICAEEIDEVNSQTPPVEVCCACDEAKYELIVERKWSRNTHPHDFPEESWRTRFSEIIGASHTQEYRFWQYGALASSGLKEMAEHGATQLLEMEVKAGDVRTIIKAPGIMYRQNVVSTTLANVRVDRQHHVISLVSKIEPSPDWILGVAGLELCLANCTWINEKVLNLYPWDIGTDAGPSYMSPDQPQKPPDVVRRITSTSPNDQRSPFYEETGKPMKPMATLHVRRKRLYERDCDSGEIMPLECTTHPWSTWSECGTRCGSGIQYRTRVFKDPDLADSFSCQVVLKQTRKCMGEQCNVADEEPEEDEDVAAGCELTAWAAWTPCSRHCGRGYMTRSREYVNPYERERCLNDNPVELEQRRDCEGRDCGGGRRTQQSREEDVDGNEDDNTAVEDIEHNEENGDDNIAEEEEAVAEDDSSRNRPDFSNRNSNYNGRQTDWGDDGNFDHAAEGKDDEDNTQIDKSEQDVEENDNELNAGDTYIRPYDNRGDYGGGREQYSNRDDDSYDRDNENVDEDNNDSEFREVYDENGRKAIFVAASDPNTYDVLQQFCFDKPYMRGTNCDRNNVGYRNFWFYDADDRQCKLFTTNGCDDNKNKFRTLETCEGTCLLPHSLQLSKRLRYRENEDGWSRQFGEPESLVKKPKRKSKRRNRKRKQKEHVGNIRNYSFK</sequence>
<dbReference type="EMBL" id="GBXI01017516">
    <property type="protein sequence ID" value="JAC96775.1"/>
    <property type="molecule type" value="Transcribed_RNA"/>
</dbReference>
<dbReference type="Gene3D" id="2.20.100.10">
    <property type="entry name" value="Thrombospondin type-1 (TSP1) repeat"/>
    <property type="match status" value="2"/>
</dbReference>
<dbReference type="InterPro" id="IPR051418">
    <property type="entry name" value="Spondin/Thrombospondin_T1"/>
</dbReference>
<dbReference type="PROSITE" id="PS51019">
    <property type="entry name" value="REELIN"/>
    <property type="match status" value="1"/>
</dbReference>
<dbReference type="PROSITE" id="PS50279">
    <property type="entry name" value="BPTI_KUNITZ_2"/>
    <property type="match status" value="1"/>
</dbReference>
<keyword evidence="8" id="KW-0732">Signal</keyword>
<feature type="compositionally biased region" description="Acidic residues" evidence="7">
    <location>
        <begin position="535"/>
        <end position="548"/>
    </location>
</feature>
<dbReference type="Gene3D" id="4.10.410.10">
    <property type="entry name" value="Pancreatic trypsin inhibitor Kunitz domain"/>
    <property type="match status" value="1"/>
</dbReference>
<evidence type="ECO:0000256" key="5">
    <source>
        <dbReference type="ARBA" id="ARBA00022889"/>
    </source>
</evidence>
<dbReference type="PANTHER" id="PTHR11311:SF16">
    <property type="entry name" value="SPONDIN-1"/>
    <property type="match status" value="1"/>
</dbReference>
<feature type="domain" description="Spondin" evidence="11">
    <location>
        <begin position="171"/>
        <end position="360"/>
    </location>
</feature>
<evidence type="ECO:0000256" key="2">
    <source>
        <dbReference type="ARBA" id="ARBA00019594"/>
    </source>
</evidence>
<comment type="subcellular location">
    <subcellularLocation>
        <location evidence="1">Secreted</location>
        <location evidence="1">Extracellular space</location>
        <location evidence="1">Extracellular matrix</location>
    </subcellularLocation>
</comment>
<dbReference type="InterPro" id="IPR042307">
    <property type="entry name" value="Reeler_sf"/>
</dbReference>
<evidence type="ECO:0000256" key="7">
    <source>
        <dbReference type="SAM" id="MobiDB-lite"/>
    </source>
</evidence>
<feature type="domain" description="BPTI/Kunitz inhibitor" evidence="9">
    <location>
        <begin position="705"/>
        <end position="761"/>
    </location>
</feature>
<evidence type="ECO:0000259" key="9">
    <source>
        <dbReference type="PROSITE" id="PS50279"/>
    </source>
</evidence>
<dbReference type="InterPro" id="IPR009465">
    <property type="entry name" value="Spondin_N"/>
</dbReference>
<feature type="domain" description="Reelin" evidence="10">
    <location>
        <begin position="6"/>
        <end position="170"/>
    </location>
</feature>
<organism evidence="12">
    <name type="scientific">Zeugodacus cucurbitae</name>
    <name type="common">Melon fruit fly</name>
    <name type="synonym">Bactrocera cucurbitae</name>
    <dbReference type="NCBI Taxonomy" id="28588"/>
    <lineage>
        <taxon>Eukaryota</taxon>
        <taxon>Metazoa</taxon>
        <taxon>Ecdysozoa</taxon>
        <taxon>Arthropoda</taxon>
        <taxon>Hexapoda</taxon>
        <taxon>Insecta</taxon>
        <taxon>Pterygota</taxon>
        <taxon>Neoptera</taxon>
        <taxon>Endopterygota</taxon>
        <taxon>Diptera</taxon>
        <taxon>Brachycera</taxon>
        <taxon>Muscomorpha</taxon>
        <taxon>Tephritoidea</taxon>
        <taxon>Tephritidae</taxon>
        <taxon>Zeugodacus</taxon>
        <taxon>Zeugodacus</taxon>
    </lineage>
</organism>
<gene>
    <name evidence="12" type="primary">SPON1_2</name>
    <name evidence="12" type="ORF">g.4995</name>
</gene>
<evidence type="ECO:0000256" key="4">
    <source>
        <dbReference type="ARBA" id="ARBA00022737"/>
    </source>
</evidence>
<dbReference type="Pfam" id="PF00014">
    <property type="entry name" value="Kunitz_BPTI"/>
    <property type="match status" value="1"/>
</dbReference>
<reference evidence="12" key="2">
    <citation type="journal article" date="2015" name="Gigascience">
        <title>Reconstructing a comprehensive transcriptome assembly of a white-pupal translocated strain of the pest fruit fly Bactrocera cucurbitae.</title>
        <authorList>
            <person name="Sim S.B."/>
            <person name="Calla B."/>
            <person name="Hall B."/>
            <person name="DeRego T."/>
            <person name="Geib S.M."/>
        </authorList>
    </citation>
    <scope>NUCLEOTIDE SEQUENCE</scope>
</reference>
<accession>A0A0A1WDM3</accession>
<dbReference type="SUPFAM" id="SSF57362">
    <property type="entry name" value="BPTI-like"/>
    <property type="match status" value="1"/>
</dbReference>
<evidence type="ECO:0000256" key="8">
    <source>
        <dbReference type="SAM" id="SignalP"/>
    </source>
</evidence>
<dbReference type="InterPro" id="IPR002861">
    <property type="entry name" value="Reeler_dom"/>
</dbReference>
<dbReference type="AlphaFoldDB" id="A0A0A1WDM3"/>
<dbReference type="InterPro" id="IPR020901">
    <property type="entry name" value="Prtase_inh_Kunz-CS"/>
</dbReference>
<dbReference type="Pfam" id="PF00090">
    <property type="entry name" value="TSP_1"/>
    <property type="match status" value="2"/>
</dbReference>
<keyword evidence="3" id="KW-0964">Secreted</keyword>
<keyword evidence="4" id="KW-0677">Repeat</keyword>
<dbReference type="InterPro" id="IPR036383">
    <property type="entry name" value="TSP1_rpt_sf"/>
</dbReference>
<dbReference type="InterPro" id="IPR000884">
    <property type="entry name" value="TSP1_rpt"/>
</dbReference>
<dbReference type="FunFam" id="2.60.40.2130:FF:000002">
    <property type="entry name" value="Putative Spondin-1"/>
    <property type="match status" value="1"/>
</dbReference>
<dbReference type="SMART" id="SM00209">
    <property type="entry name" value="TSP1"/>
    <property type="match status" value="2"/>
</dbReference>
<evidence type="ECO:0000313" key="12">
    <source>
        <dbReference type="EMBL" id="JAC96775.1"/>
    </source>
</evidence>
<evidence type="ECO:0000259" key="10">
    <source>
        <dbReference type="PROSITE" id="PS51019"/>
    </source>
</evidence>
<dbReference type="GO" id="GO:0004867">
    <property type="term" value="F:serine-type endopeptidase inhibitor activity"/>
    <property type="evidence" value="ECO:0007669"/>
    <property type="project" value="InterPro"/>
</dbReference>
<dbReference type="Pfam" id="PF06468">
    <property type="entry name" value="Spond_N"/>
    <property type="match status" value="1"/>
</dbReference>
<feature type="region of interest" description="Disordered" evidence="7">
    <location>
        <begin position="786"/>
        <end position="822"/>
    </location>
</feature>
<dbReference type="InterPro" id="IPR038678">
    <property type="entry name" value="Spondin_N_sf"/>
</dbReference>
<dbReference type="SUPFAM" id="SSF82895">
    <property type="entry name" value="TSP-1 type 1 repeat"/>
    <property type="match status" value="2"/>
</dbReference>
<evidence type="ECO:0000256" key="3">
    <source>
        <dbReference type="ARBA" id="ARBA00022530"/>
    </source>
</evidence>
<protein>
    <recommendedName>
        <fullName evidence="2">Spondin-1</fullName>
    </recommendedName>
    <alternativeName>
        <fullName evidence="6">F-spondin</fullName>
    </alternativeName>
</protein>
<feature type="compositionally biased region" description="Polar residues" evidence="7">
    <location>
        <begin position="581"/>
        <end position="591"/>
    </location>
</feature>
<dbReference type="Gene3D" id="2.60.40.4060">
    <property type="entry name" value="Reeler domain"/>
    <property type="match status" value="1"/>
</dbReference>
<dbReference type="InterPro" id="IPR036880">
    <property type="entry name" value="Kunitz_BPTI_sf"/>
</dbReference>
<dbReference type="NCBIfam" id="NF038123">
    <property type="entry name" value="NF038123_dom"/>
    <property type="match status" value="1"/>
</dbReference>
<dbReference type="PROSITE" id="PS00280">
    <property type="entry name" value="BPTI_KUNITZ_1"/>
    <property type="match status" value="1"/>
</dbReference>
<evidence type="ECO:0000256" key="6">
    <source>
        <dbReference type="ARBA" id="ARBA00030964"/>
    </source>
</evidence>
<dbReference type="GeneID" id="105210685"/>
<feature type="signal peptide" evidence="8">
    <location>
        <begin position="1"/>
        <end position="19"/>
    </location>
</feature>
<feature type="compositionally biased region" description="Acidic residues" evidence="7">
    <location>
        <begin position="556"/>
        <end position="571"/>
    </location>
</feature>
<evidence type="ECO:0000259" key="11">
    <source>
        <dbReference type="PROSITE" id="PS51020"/>
    </source>
</evidence>
<dbReference type="OrthoDB" id="347314at2759"/>
<dbReference type="SMART" id="SM00131">
    <property type="entry name" value="KU"/>
    <property type="match status" value="1"/>
</dbReference>
<dbReference type="GO" id="GO:0031012">
    <property type="term" value="C:extracellular matrix"/>
    <property type="evidence" value="ECO:0007669"/>
    <property type="project" value="TreeGrafter"/>
</dbReference>
<feature type="compositionally biased region" description="Basic residues" evidence="7">
    <location>
        <begin position="794"/>
        <end position="810"/>
    </location>
</feature>
<dbReference type="CDD" id="cd08544">
    <property type="entry name" value="Reeler"/>
    <property type="match status" value="1"/>
</dbReference>
<dbReference type="Gene3D" id="2.60.40.2130">
    <property type="entry name" value="F-spondin domain"/>
    <property type="match status" value="1"/>
</dbReference>
<keyword evidence="5" id="KW-0130">Cell adhesion</keyword>
<name>A0A0A1WDM3_ZEUCU</name>
<feature type="chain" id="PRO_5001993689" description="Spondin-1" evidence="8">
    <location>
        <begin position="20"/>
        <end position="822"/>
    </location>
</feature>
<proteinExistence type="predicted"/>
<feature type="region of interest" description="Disordered" evidence="7">
    <location>
        <begin position="517"/>
        <end position="676"/>
    </location>
</feature>
<evidence type="ECO:0000256" key="1">
    <source>
        <dbReference type="ARBA" id="ARBA00004498"/>
    </source>
</evidence>
<dbReference type="PANTHER" id="PTHR11311">
    <property type="entry name" value="SPONDIN"/>
    <property type="match status" value="1"/>
</dbReference>
<dbReference type="GO" id="GO:0007155">
    <property type="term" value="P:cell adhesion"/>
    <property type="evidence" value="ECO:0007669"/>
    <property type="project" value="UniProtKB-KW"/>
</dbReference>
<dbReference type="InterPro" id="IPR002223">
    <property type="entry name" value="Kunitz_BPTI"/>
</dbReference>
<feature type="compositionally biased region" description="Basic and acidic residues" evidence="7">
    <location>
        <begin position="652"/>
        <end position="665"/>
    </location>
</feature>
<dbReference type="PROSITE" id="PS50092">
    <property type="entry name" value="TSP1"/>
    <property type="match status" value="2"/>
</dbReference>
<dbReference type="CDD" id="cd00109">
    <property type="entry name" value="Kunitz-type"/>
    <property type="match status" value="1"/>
</dbReference>
<dbReference type="PROSITE" id="PS51020">
    <property type="entry name" value="SPONDIN"/>
    <property type="match status" value="1"/>
</dbReference>
<dbReference type="Pfam" id="PF02014">
    <property type="entry name" value="Reeler"/>
    <property type="match status" value="1"/>
</dbReference>
<keyword evidence="3" id="KW-0272">Extracellular matrix</keyword>